<gene>
    <name evidence="2" type="ORF">SAMN04515678_10634</name>
</gene>
<dbReference type="AlphaFoldDB" id="A0A1I1XKH8"/>
<reference evidence="2 3" key="1">
    <citation type="submission" date="2016-10" db="EMBL/GenBank/DDBJ databases">
        <authorList>
            <person name="Varghese N."/>
            <person name="Submissions S."/>
        </authorList>
    </citation>
    <scope>NUCLEOTIDE SEQUENCE [LARGE SCALE GENOMIC DNA]</scope>
    <source>
        <strain evidence="3">YIM D21,KCTC 23444,ACCC 10710</strain>
    </source>
</reference>
<protein>
    <submittedName>
        <fullName evidence="2">Glyoxalase-like domain-containing protein</fullName>
    </submittedName>
</protein>
<keyword evidence="3" id="KW-1185">Reference proteome</keyword>
<evidence type="ECO:0000259" key="1">
    <source>
        <dbReference type="Pfam" id="PF13468"/>
    </source>
</evidence>
<evidence type="ECO:0000313" key="2">
    <source>
        <dbReference type="EMBL" id="SFE07826.1"/>
    </source>
</evidence>
<dbReference type="Proteomes" id="UP000325289">
    <property type="component" value="Unassembled WGS sequence"/>
</dbReference>
<proteinExistence type="predicted"/>
<feature type="domain" description="Glyoxalase-like" evidence="1">
    <location>
        <begin position="2"/>
        <end position="170"/>
    </location>
</feature>
<name>A0A1I1XKH8_9RHOB</name>
<sequence>MLDHLVVAAETLEEAASHAEAALGLPLAPGGKHARYGTHNRVAGLDEDLYVEAIAVDPAAEPPREPRWFGLDRFAGPARLDKWVVRVPDLASALSDLPMAGRPVEMRRGALEWVMAVPEDGELPFDGVFPALIEWRSPVPAGAALDSTGWRVDGLVVMHPEAEALSALLAPRLGAAPVRFAADPVPGLRADLVRQGRRRILQ</sequence>
<dbReference type="RefSeq" id="WP_316633042.1">
    <property type="nucleotide sequence ID" value="NZ_FOMS01000006.1"/>
</dbReference>
<dbReference type="InterPro" id="IPR025870">
    <property type="entry name" value="Glyoxalase-like_dom"/>
</dbReference>
<dbReference type="SUPFAM" id="SSF54593">
    <property type="entry name" value="Glyoxalase/Bleomycin resistance protein/Dihydroxybiphenyl dioxygenase"/>
    <property type="match status" value="1"/>
</dbReference>
<accession>A0A1I1XKH8</accession>
<dbReference type="Pfam" id="PF13468">
    <property type="entry name" value="Glyoxalase_3"/>
    <property type="match status" value="1"/>
</dbReference>
<dbReference type="Gene3D" id="3.10.180.10">
    <property type="entry name" value="2,3-Dihydroxybiphenyl 1,2-Dioxygenase, domain 1"/>
    <property type="match status" value="1"/>
</dbReference>
<evidence type="ECO:0000313" key="3">
    <source>
        <dbReference type="Proteomes" id="UP000325289"/>
    </source>
</evidence>
<organism evidence="2 3">
    <name type="scientific">Roseivivax sediminis</name>
    <dbReference type="NCBI Taxonomy" id="936889"/>
    <lineage>
        <taxon>Bacteria</taxon>
        <taxon>Pseudomonadati</taxon>
        <taxon>Pseudomonadota</taxon>
        <taxon>Alphaproteobacteria</taxon>
        <taxon>Rhodobacterales</taxon>
        <taxon>Roseobacteraceae</taxon>
        <taxon>Roseivivax</taxon>
    </lineage>
</organism>
<dbReference type="EMBL" id="FOMS01000006">
    <property type="protein sequence ID" value="SFE07826.1"/>
    <property type="molecule type" value="Genomic_DNA"/>
</dbReference>
<dbReference type="InterPro" id="IPR029068">
    <property type="entry name" value="Glyas_Bleomycin-R_OHBP_Dase"/>
</dbReference>